<comment type="caution">
    <text evidence="1">The sequence shown here is derived from an EMBL/GenBank/DDBJ whole genome shotgun (WGS) entry which is preliminary data.</text>
</comment>
<accession>A0A1F4U858</accession>
<organism evidence="1 2">
    <name type="scientific">candidate division WOR-1 bacterium RIFOXYC2_FULL_46_14</name>
    <dbReference type="NCBI Taxonomy" id="1802587"/>
    <lineage>
        <taxon>Bacteria</taxon>
        <taxon>Bacillati</taxon>
        <taxon>Saganbacteria</taxon>
    </lineage>
</organism>
<evidence type="ECO:0000313" key="1">
    <source>
        <dbReference type="EMBL" id="OGC40483.1"/>
    </source>
</evidence>
<dbReference type="Proteomes" id="UP000179242">
    <property type="component" value="Unassembled WGS sequence"/>
</dbReference>
<reference evidence="1 2" key="1">
    <citation type="journal article" date="2016" name="Nat. Commun.">
        <title>Thousands of microbial genomes shed light on interconnected biogeochemical processes in an aquifer system.</title>
        <authorList>
            <person name="Anantharaman K."/>
            <person name="Brown C.T."/>
            <person name="Hug L.A."/>
            <person name="Sharon I."/>
            <person name="Castelle C.J."/>
            <person name="Probst A.J."/>
            <person name="Thomas B.C."/>
            <person name="Singh A."/>
            <person name="Wilkins M.J."/>
            <person name="Karaoz U."/>
            <person name="Brodie E.L."/>
            <person name="Williams K.H."/>
            <person name="Hubbard S.S."/>
            <person name="Banfield J.F."/>
        </authorList>
    </citation>
    <scope>NUCLEOTIDE SEQUENCE [LARGE SCALE GENOMIC DNA]</scope>
</reference>
<gene>
    <name evidence="1" type="ORF">A2438_04410</name>
</gene>
<dbReference type="AlphaFoldDB" id="A0A1F4U858"/>
<sequence>MQGENSDNFILNFFLKKTMSSANLSDNEEDVLRLILYKYISSDCPQRLGILFNVAYPSARAILRLAVLKLIASSKETFTLLKGWSVIEAYILDCMKDKLLKVRLAAEVLATDIGINYSVLPADMAKHIGKYGNAPGDTPHARASTAIAIKERLFLPDEIKNKSPFYELGFYPGLVEHFRSHEVFWLLAKEAAKLPRVIRERAISLIYPGSGSHLAPLDLLHNLIRQKKIDRAAITYTEISEESLKNTNRLIQGLAQKGIYSDLRITTKEERDALRPITKSETVFLFNYLGKKIELRFKLNMSGFNYYNSEDLERADVWIVHDPIGGAPEDSLALLSLFFQSLFRQKQRGATPLIVMENLNDDIWTFLDFVDDAIFVGDKAVIPFPYGHRGEFISRESGISRYRSALAFWPKLDFWRQFSLEEIDFIFRFSPIDIESASINFKGKEVKIKEPDVPEDEIPEFKRRLEKLVSIAGSVTAKLQKSHPHLSEIFDNRAKVIRKYLQAAIVPKDDGSDLCIKALKGVRRAEKQIKKK</sequence>
<dbReference type="EMBL" id="MEUJ01000004">
    <property type="protein sequence ID" value="OGC40483.1"/>
    <property type="molecule type" value="Genomic_DNA"/>
</dbReference>
<proteinExistence type="predicted"/>
<evidence type="ECO:0000313" key="2">
    <source>
        <dbReference type="Proteomes" id="UP000179242"/>
    </source>
</evidence>
<name>A0A1F4U858_UNCSA</name>
<protein>
    <submittedName>
        <fullName evidence="1">Uncharacterized protein</fullName>
    </submittedName>
</protein>